<accession>A0A4C2A5J1</accession>
<evidence type="ECO:0000313" key="1">
    <source>
        <dbReference type="EMBL" id="GBP94255.1"/>
    </source>
</evidence>
<dbReference type="Proteomes" id="UP000299102">
    <property type="component" value="Unassembled WGS sequence"/>
</dbReference>
<dbReference type="EMBL" id="BGZK01002482">
    <property type="protein sequence ID" value="GBP94255.1"/>
    <property type="molecule type" value="Genomic_DNA"/>
</dbReference>
<protein>
    <submittedName>
        <fullName evidence="1">Uncharacterized protein</fullName>
    </submittedName>
</protein>
<gene>
    <name evidence="1" type="ORF">EVAR_69340_1</name>
</gene>
<proteinExistence type="predicted"/>
<organism evidence="1 2">
    <name type="scientific">Eumeta variegata</name>
    <name type="common">Bagworm moth</name>
    <name type="synonym">Eumeta japonica</name>
    <dbReference type="NCBI Taxonomy" id="151549"/>
    <lineage>
        <taxon>Eukaryota</taxon>
        <taxon>Metazoa</taxon>
        <taxon>Ecdysozoa</taxon>
        <taxon>Arthropoda</taxon>
        <taxon>Hexapoda</taxon>
        <taxon>Insecta</taxon>
        <taxon>Pterygota</taxon>
        <taxon>Neoptera</taxon>
        <taxon>Endopterygota</taxon>
        <taxon>Lepidoptera</taxon>
        <taxon>Glossata</taxon>
        <taxon>Ditrysia</taxon>
        <taxon>Tineoidea</taxon>
        <taxon>Psychidae</taxon>
        <taxon>Oiketicinae</taxon>
        <taxon>Eumeta</taxon>
    </lineage>
</organism>
<name>A0A4C2A5J1_EUMVA</name>
<dbReference type="AlphaFoldDB" id="A0A4C2A5J1"/>
<sequence length="225" mass="25354">MLRWFGHLKRMNDSRVTERMYGVISPSIQKFSTTGAIIALTLVYKEGHVNLGSFFDLNNIGGCAARASKSVPNSAEGCRQTKRTDVSQMSVSRCGRRCRAEPWRLRLTVFVRDRLRHKKLHAVGQLEMLSPELRLAQLETEFDPKHFCNEFSFGNLNNTRYRAHFMQHLPTSGDGVELNAQFSSQQHRIPVAGRVRLYHGAVTCDNATAAPAGDARSITFDSLTR</sequence>
<keyword evidence="2" id="KW-1185">Reference proteome</keyword>
<comment type="caution">
    <text evidence="1">The sequence shown here is derived from an EMBL/GenBank/DDBJ whole genome shotgun (WGS) entry which is preliminary data.</text>
</comment>
<evidence type="ECO:0000313" key="2">
    <source>
        <dbReference type="Proteomes" id="UP000299102"/>
    </source>
</evidence>
<reference evidence="1 2" key="1">
    <citation type="journal article" date="2019" name="Commun. Biol.">
        <title>The bagworm genome reveals a unique fibroin gene that provides high tensile strength.</title>
        <authorList>
            <person name="Kono N."/>
            <person name="Nakamura H."/>
            <person name="Ohtoshi R."/>
            <person name="Tomita M."/>
            <person name="Numata K."/>
            <person name="Arakawa K."/>
        </authorList>
    </citation>
    <scope>NUCLEOTIDE SEQUENCE [LARGE SCALE GENOMIC DNA]</scope>
</reference>